<name>A0A1H2HE93_9GAMM</name>
<dbReference type="AlphaFoldDB" id="A0A1H2HE93"/>
<dbReference type="STRING" id="1434072.SAMN05216210_2973"/>
<dbReference type="InterPro" id="IPR000055">
    <property type="entry name" value="Restrct_endonuc_typeI_TRD"/>
</dbReference>
<dbReference type="Gene3D" id="3.90.220.20">
    <property type="entry name" value="DNA methylase specificity domains"/>
    <property type="match status" value="2"/>
</dbReference>
<dbReference type="OrthoDB" id="398435at2"/>
<dbReference type="EMBL" id="LT629787">
    <property type="protein sequence ID" value="SDU30072.1"/>
    <property type="molecule type" value="Genomic_DNA"/>
</dbReference>
<evidence type="ECO:0000259" key="4">
    <source>
        <dbReference type="Pfam" id="PF01420"/>
    </source>
</evidence>
<dbReference type="RefSeq" id="WP_092388347.1">
    <property type="nucleotide sequence ID" value="NZ_LT629787.1"/>
</dbReference>
<keyword evidence="6" id="KW-1185">Reference proteome</keyword>
<feature type="domain" description="Type I restriction modification DNA specificity" evidence="4">
    <location>
        <begin position="251"/>
        <end position="357"/>
    </location>
</feature>
<gene>
    <name evidence="5" type="ORF">SAMN05216210_2973</name>
</gene>
<feature type="domain" description="Type I restriction modification DNA specificity" evidence="4">
    <location>
        <begin position="3"/>
        <end position="157"/>
    </location>
</feature>
<dbReference type="InterPro" id="IPR044946">
    <property type="entry name" value="Restrct_endonuc_typeI_TRD_sf"/>
</dbReference>
<sequence length="396" mass="44117">MAWPTVKLGEICQIEKEQFREGNLPYVGMEDIEGHTGRFLGERSPKSVASSTFKFSDKHVLYGRLRPYLNKVLVPGFEGHCSSEIFPLKPSDKLNRKFLYYWLSSEKIVSAIDATCTGARMPRANVKEVLTFDFSLPSLPEQKRIVAILDQAFADIDQARALTEQNLKNARELFESYLQQVFSQRGEGWTIEPLENAVTKDCTLSYGIVQPGDNVAGGLPVVRPTDLIKEVIDLSGLKQIDPSKAEGYMRTLLQGGELLVCVRGSTGTTSIASEELSGANVTRGIVPIRFNPEKISQRFGYYQFISPAIQTQIQAGTYGAALMQINIRDLRKLKVRIPSLEVQQKITDQLDSIKPDLERIEAIYSAKLNAFEELRSSLLEKAFSGALTTNNEKAVA</sequence>
<comment type="similarity">
    <text evidence="1">Belongs to the type-I restriction system S methylase family.</text>
</comment>
<evidence type="ECO:0000313" key="5">
    <source>
        <dbReference type="EMBL" id="SDU30072.1"/>
    </source>
</evidence>
<dbReference type="PANTHER" id="PTHR30408:SF12">
    <property type="entry name" value="TYPE I RESTRICTION ENZYME MJAVIII SPECIFICITY SUBUNIT"/>
    <property type="match status" value="1"/>
</dbReference>
<evidence type="ECO:0000256" key="1">
    <source>
        <dbReference type="ARBA" id="ARBA00010923"/>
    </source>
</evidence>
<evidence type="ECO:0000256" key="2">
    <source>
        <dbReference type="ARBA" id="ARBA00022747"/>
    </source>
</evidence>
<keyword evidence="2" id="KW-0680">Restriction system</keyword>
<dbReference type="REBASE" id="163120">
    <property type="entry name" value="S.Psa8338ORF2972P"/>
</dbReference>
<accession>A0A1H2HE93</accession>
<protein>
    <submittedName>
        <fullName evidence="5">Type I restriction enzyme, S subunit</fullName>
    </submittedName>
</protein>
<dbReference type="GO" id="GO:0003677">
    <property type="term" value="F:DNA binding"/>
    <property type="evidence" value="ECO:0007669"/>
    <property type="project" value="UniProtKB-KW"/>
</dbReference>
<dbReference type="Pfam" id="PF01420">
    <property type="entry name" value="Methylase_S"/>
    <property type="match status" value="2"/>
</dbReference>
<evidence type="ECO:0000256" key="3">
    <source>
        <dbReference type="ARBA" id="ARBA00023125"/>
    </source>
</evidence>
<dbReference type="GO" id="GO:0009307">
    <property type="term" value="P:DNA restriction-modification system"/>
    <property type="evidence" value="ECO:0007669"/>
    <property type="project" value="UniProtKB-KW"/>
</dbReference>
<proteinExistence type="inferred from homology"/>
<organism evidence="5 6">
    <name type="scientific">Halopseudomonas salegens</name>
    <dbReference type="NCBI Taxonomy" id="1434072"/>
    <lineage>
        <taxon>Bacteria</taxon>
        <taxon>Pseudomonadati</taxon>
        <taxon>Pseudomonadota</taxon>
        <taxon>Gammaproteobacteria</taxon>
        <taxon>Pseudomonadales</taxon>
        <taxon>Pseudomonadaceae</taxon>
        <taxon>Halopseudomonas</taxon>
    </lineage>
</organism>
<dbReference type="SUPFAM" id="SSF116734">
    <property type="entry name" value="DNA methylase specificity domain"/>
    <property type="match status" value="2"/>
</dbReference>
<dbReference type="Proteomes" id="UP000243924">
    <property type="component" value="Chromosome I"/>
</dbReference>
<dbReference type="InterPro" id="IPR052021">
    <property type="entry name" value="Type-I_RS_S_subunit"/>
</dbReference>
<dbReference type="PANTHER" id="PTHR30408">
    <property type="entry name" value="TYPE-1 RESTRICTION ENZYME ECOKI SPECIFICITY PROTEIN"/>
    <property type="match status" value="1"/>
</dbReference>
<reference evidence="6" key="1">
    <citation type="submission" date="2016-10" db="EMBL/GenBank/DDBJ databases">
        <authorList>
            <person name="Varghese N."/>
            <person name="Submissions S."/>
        </authorList>
    </citation>
    <scope>NUCLEOTIDE SEQUENCE [LARGE SCALE GENOMIC DNA]</scope>
    <source>
        <strain evidence="6">CECT 8338</strain>
    </source>
</reference>
<dbReference type="CDD" id="cd17256">
    <property type="entry name" value="RMtype1_S_EcoJA65PI-TRD1-CR1_like"/>
    <property type="match status" value="1"/>
</dbReference>
<evidence type="ECO:0000313" key="6">
    <source>
        <dbReference type="Proteomes" id="UP000243924"/>
    </source>
</evidence>
<keyword evidence="3" id="KW-0238">DNA-binding</keyword>